<keyword evidence="2" id="KW-1185">Reference proteome</keyword>
<reference evidence="1" key="1">
    <citation type="submission" date="2022-06" db="EMBL/GenBank/DDBJ databases">
        <title>Genomic Encyclopedia of Archaeal and Bacterial Type Strains, Phase II (KMG-II): from individual species to whole genera.</title>
        <authorList>
            <person name="Goeker M."/>
        </authorList>
    </citation>
    <scope>NUCLEOTIDE SEQUENCE</scope>
    <source>
        <strain evidence="1">DSM 43935</strain>
    </source>
</reference>
<dbReference type="SUPFAM" id="SSF53300">
    <property type="entry name" value="vWA-like"/>
    <property type="match status" value="1"/>
</dbReference>
<proteinExistence type="predicted"/>
<comment type="caution">
    <text evidence="1">The sequence shown here is derived from an EMBL/GenBank/DDBJ whole genome shotgun (WGS) entry which is preliminary data.</text>
</comment>
<sequence>MEFDVMPCYVAYDLSFSMSDHLDELNAGLREFRGAVHADPSVAARIGVCLVGFAESARELRALCPADELPELFAPMSCAGTDFGRAFTFLREIIDRDVCGLKAHRLRVHRPVVFFASDGRPTDPATWPAAFDALVDPAWAARPNVVAYGLGAVDQHTLNRIGRFRVFSWRDGVRIGTALTASVAWTALRPDHV</sequence>
<protein>
    <submittedName>
        <fullName evidence="1">Conserved protein YegL, contains vWA domain of TerY type</fullName>
    </submittedName>
</protein>
<evidence type="ECO:0000313" key="1">
    <source>
        <dbReference type="EMBL" id="MCP2167252.1"/>
    </source>
</evidence>
<dbReference type="EMBL" id="JAMTCK010000009">
    <property type="protein sequence ID" value="MCP2167252.1"/>
    <property type="molecule type" value="Genomic_DNA"/>
</dbReference>
<dbReference type="Gene3D" id="3.40.50.410">
    <property type="entry name" value="von Willebrand factor, type A domain"/>
    <property type="match status" value="1"/>
</dbReference>
<dbReference type="RefSeq" id="WP_253773933.1">
    <property type="nucleotide sequence ID" value="NZ_JAMTCK010000009.1"/>
</dbReference>
<gene>
    <name evidence="1" type="ORF">LX83_004125</name>
</gene>
<organism evidence="1 2">
    <name type="scientific">Goodfellowiella coeruleoviolacea</name>
    <dbReference type="NCBI Taxonomy" id="334858"/>
    <lineage>
        <taxon>Bacteria</taxon>
        <taxon>Bacillati</taxon>
        <taxon>Actinomycetota</taxon>
        <taxon>Actinomycetes</taxon>
        <taxon>Pseudonocardiales</taxon>
        <taxon>Pseudonocardiaceae</taxon>
        <taxon>Goodfellowiella</taxon>
    </lineage>
</organism>
<dbReference type="AlphaFoldDB" id="A0AAE3GFF2"/>
<evidence type="ECO:0000313" key="2">
    <source>
        <dbReference type="Proteomes" id="UP001206128"/>
    </source>
</evidence>
<dbReference type="Proteomes" id="UP001206128">
    <property type="component" value="Unassembled WGS sequence"/>
</dbReference>
<accession>A0AAE3GFF2</accession>
<dbReference type="InterPro" id="IPR036465">
    <property type="entry name" value="vWFA_dom_sf"/>
</dbReference>
<name>A0AAE3GFF2_9PSEU</name>